<dbReference type="Proteomes" id="UP001139319">
    <property type="component" value="Unassembled WGS sequence"/>
</dbReference>
<comment type="caution">
    <text evidence="4">The sequence shown here is derived from an EMBL/GenBank/DDBJ whole genome shotgun (WGS) entry which is preliminary data.</text>
</comment>
<evidence type="ECO:0000313" key="4">
    <source>
        <dbReference type="EMBL" id="MCP8897783.1"/>
    </source>
</evidence>
<dbReference type="PRINTS" id="PR00081">
    <property type="entry name" value="GDHRDH"/>
</dbReference>
<name>A0A9X2HSL0_9GAMM</name>
<accession>A0A9X2HSL0</accession>
<keyword evidence="2" id="KW-0521">NADP</keyword>
<dbReference type="GO" id="GO:0008670">
    <property type="term" value="F:2,4-dienoyl-CoA reductase (NADPH) activity"/>
    <property type="evidence" value="ECO:0007669"/>
    <property type="project" value="InterPro"/>
</dbReference>
<dbReference type="InterPro" id="IPR045017">
    <property type="entry name" value="DECR2-like"/>
</dbReference>
<evidence type="ECO:0000313" key="5">
    <source>
        <dbReference type="Proteomes" id="UP001139319"/>
    </source>
</evidence>
<evidence type="ECO:0000256" key="1">
    <source>
        <dbReference type="ARBA" id="ARBA00006484"/>
    </source>
</evidence>
<reference evidence="4" key="1">
    <citation type="submission" date="2022-05" db="EMBL/GenBank/DDBJ databases">
        <authorList>
            <person name="Sun H.-N."/>
        </authorList>
    </citation>
    <scope>NUCLEOTIDE SEQUENCE</scope>
    <source>
        <strain evidence="4">HB14</strain>
    </source>
</reference>
<dbReference type="EMBL" id="JAMFTH010000001">
    <property type="protein sequence ID" value="MCP8897783.1"/>
    <property type="molecule type" value="Genomic_DNA"/>
</dbReference>
<protein>
    <submittedName>
        <fullName evidence="4">SDR family oxidoreductase</fullName>
    </submittedName>
</protein>
<gene>
    <name evidence="4" type="ORF">M6D89_00565</name>
</gene>
<dbReference type="InterPro" id="IPR036291">
    <property type="entry name" value="NAD(P)-bd_dom_sf"/>
</dbReference>
<evidence type="ECO:0000256" key="2">
    <source>
        <dbReference type="ARBA" id="ARBA00022857"/>
    </source>
</evidence>
<dbReference type="PANTHER" id="PTHR43296:SF2">
    <property type="entry name" value="PEROXISOMAL 2,4-DIENOYL-COA REDUCTASE [(3E)-ENOYL-COA-PRODUCING]"/>
    <property type="match status" value="1"/>
</dbReference>
<dbReference type="FunFam" id="3.40.50.720:FF:000084">
    <property type="entry name" value="Short-chain dehydrogenase reductase"/>
    <property type="match status" value="1"/>
</dbReference>
<organism evidence="4 5">
    <name type="scientific">Gilvimarinus xylanilyticus</name>
    <dbReference type="NCBI Taxonomy" id="2944139"/>
    <lineage>
        <taxon>Bacteria</taxon>
        <taxon>Pseudomonadati</taxon>
        <taxon>Pseudomonadota</taxon>
        <taxon>Gammaproteobacteria</taxon>
        <taxon>Cellvibrionales</taxon>
        <taxon>Cellvibrionaceae</taxon>
        <taxon>Gilvimarinus</taxon>
    </lineage>
</organism>
<dbReference type="AlphaFoldDB" id="A0A9X2HSL0"/>
<dbReference type="SUPFAM" id="SSF51735">
    <property type="entry name" value="NAD(P)-binding Rossmann-fold domains"/>
    <property type="match status" value="1"/>
</dbReference>
<dbReference type="RefSeq" id="WP_253966083.1">
    <property type="nucleotide sequence ID" value="NZ_JAMFTH010000001.1"/>
</dbReference>
<keyword evidence="3" id="KW-0560">Oxidoreductase</keyword>
<dbReference type="CDD" id="cd05369">
    <property type="entry name" value="TER_DECR_SDR_a"/>
    <property type="match status" value="1"/>
</dbReference>
<dbReference type="Pfam" id="PF13561">
    <property type="entry name" value="adh_short_C2"/>
    <property type="match status" value="1"/>
</dbReference>
<evidence type="ECO:0000256" key="3">
    <source>
        <dbReference type="ARBA" id="ARBA00023002"/>
    </source>
</evidence>
<reference evidence="4" key="2">
    <citation type="submission" date="2023-01" db="EMBL/GenBank/DDBJ databases">
        <title>Gilvimarinus xylanilyticus HB14 isolated from Caulerpa lentillifera aquaculture base in Hainan, China.</title>
        <authorList>
            <person name="Zhang Y.-J."/>
        </authorList>
    </citation>
    <scope>NUCLEOTIDE SEQUENCE</scope>
    <source>
        <strain evidence="4">HB14</strain>
    </source>
</reference>
<dbReference type="NCBIfam" id="NF005752">
    <property type="entry name" value="PRK07576.1"/>
    <property type="match status" value="1"/>
</dbReference>
<dbReference type="Gene3D" id="3.40.50.720">
    <property type="entry name" value="NAD(P)-binding Rossmann-like Domain"/>
    <property type="match status" value="1"/>
</dbReference>
<sequence>MKLNGDFAGKTVLVVGGTSGICRGIAERFAGLGCSVCVISRSQDKVDTTVLALSDMGAQDTCGFSVDVRNGDAMREAVSQLHARWGALDIVVSGAAGNFPALASGLSDNGFGAVVDIDLKGTFHVMSAVYPYLRKPGASVINISAPQAQLAMAGQVHVCAAKAGVDQITRTLSIEWGGEGVRVNSIIPGPIDGTEGMERLAPGEDMRKKIVQTVPLKRMGRARDIADCCVFLSSDLASFITGAVIPVDGGWSLGGAASIGTGIAQMLQQQQ</sequence>
<dbReference type="GO" id="GO:0009062">
    <property type="term" value="P:fatty acid catabolic process"/>
    <property type="evidence" value="ECO:0007669"/>
    <property type="project" value="InterPro"/>
</dbReference>
<dbReference type="PANTHER" id="PTHR43296">
    <property type="entry name" value="PEROXISOMAL 2,4-DIENOYL-COA REDUCTASE"/>
    <property type="match status" value="1"/>
</dbReference>
<proteinExistence type="inferred from homology"/>
<dbReference type="InterPro" id="IPR002347">
    <property type="entry name" value="SDR_fam"/>
</dbReference>
<keyword evidence="5" id="KW-1185">Reference proteome</keyword>
<comment type="similarity">
    <text evidence="1">Belongs to the short-chain dehydrogenases/reductases (SDR) family.</text>
</comment>